<feature type="transmembrane region" description="Helical" evidence="6">
    <location>
        <begin position="129"/>
        <end position="151"/>
    </location>
</feature>
<dbReference type="PANTHER" id="PTHR30028:SF0">
    <property type="entry name" value="PROTEIN ALUMINUM SENSITIVE 3"/>
    <property type="match status" value="1"/>
</dbReference>
<dbReference type="PATRIC" id="fig|1365253.3.peg.2447"/>
<protein>
    <recommendedName>
        <fullName evidence="9">ABC transporter permease</fullName>
    </recommendedName>
</protein>
<feature type="transmembrane region" description="Helical" evidence="6">
    <location>
        <begin position="95"/>
        <end position="117"/>
    </location>
</feature>
<dbReference type="EMBL" id="AUXT01000157">
    <property type="protein sequence ID" value="KZN47252.1"/>
    <property type="molecule type" value="Genomic_DNA"/>
</dbReference>
<proteinExistence type="inferred from homology"/>
<name>A0A167C581_9GAMM</name>
<dbReference type="Pfam" id="PF03649">
    <property type="entry name" value="UPF0014"/>
    <property type="match status" value="1"/>
</dbReference>
<organism evidence="7 8">
    <name type="scientific">Pseudoalteromonas luteoviolacea NCIMB 1942</name>
    <dbReference type="NCBI Taxonomy" id="1365253"/>
    <lineage>
        <taxon>Bacteria</taxon>
        <taxon>Pseudomonadati</taxon>
        <taxon>Pseudomonadota</taxon>
        <taxon>Gammaproteobacteria</taxon>
        <taxon>Alteromonadales</taxon>
        <taxon>Pseudoalteromonadaceae</taxon>
        <taxon>Pseudoalteromonas</taxon>
    </lineage>
</organism>
<comment type="caution">
    <text evidence="7">The sequence shown here is derived from an EMBL/GenBank/DDBJ whole genome shotgun (WGS) entry which is preliminary data.</text>
</comment>
<dbReference type="OrthoDB" id="9791807at2"/>
<evidence type="ECO:0000256" key="2">
    <source>
        <dbReference type="ARBA" id="ARBA00005268"/>
    </source>
</evidence>
<keyword evidence="3 6" id="KW-0812">Transmembrane</keyword>
<dbReference type="InterPro" id="IPR005226">
    <property type="entry name" value="UPF0014_fam"/>
</dbReference>
<comment type="subcellular location">
    <subcellularLocation>
        <location evidence="1">Membrane</location>
        <topology evidence="1">Multi-pass membrane protein</topology>
    </subcellularLocation>
</comment>
<feature type="transmembrane region" description="Helical" evidence="6">
    <location>
        <begin position="226"/>
        <end position="246"/>
    </location>
</feature>
<dbReference type="AlphaFoldDB" id="A0A167C581"/>
<feature type="transmembrane region" description="Helical" evidence="6">
    <location>
        <begin position="64"/>
        <end position="83"/>
    </location>
</feature>
<evidence type="ECO:0008006" key="9">
    <source>
        <dbReference type="Google" id="ProtNLM"/>
    </source>
</evidence>
<dbReference type="Proteomes" id="UP000076587">
    <property type="component" value="Unassembled WGS sequence"/>
</dbReference>
<evidence type="ECO:0000313" key="8">
    <source>
        <dbReference type="Proteomes" id="UP000076587"/>
    </source>
</evidence>
<comment type="similarity">
    <text evidence="2">Belongs to the UPF0014 family.</text>
</comment>
<gene>
    <name evidence="7" type="ORF">N482_10070</name>
</gene>
<evidence type="ECO:0000256" key="5">
    <source>
        <dbReference type="ARBA" id="ARBA00023136"/>
    </source>
</evidence>
<evidence type="ECO:0000256" key="4">
    <source>
        <dbReference type="ARBA" id="ARBA00022989"/>
    </source>
</evidence>
<sequence length="261" mass="28870">MQSVIDIQWWQLAVFSLTLLIPFYINFHYRLGLAKDALVGLGRMTLQLIMIGLYLDFLFQLNNIWINLGWLIIMVVVGTSAIVSKTKLPLRALFFPVAMSLAAGLFPLLMILITAVIKPEPYYHAQYAIPLAGMLLGNSLTSNIVCLQSFFSSLKERWPEYQAALSLGASPSEATRPFVQHALQHALAPMLATMATTGLVTIPGMMTGQILGGASPMVAIKYQLMIMIAIFVMMSMATSLCLYLVIRRTLTHEGRPQVTMA</sequence>
<evidence type="ECO:0000256" key="6">
    <source>
        <dbReference type="SAM" id="Phobius"/>
    </source>
</evidence>
<feature type="transmembrane region" description="Helical" evidence="6">
    <location>
        <begin position="7"/>
        <end position="25"/>
    </location>
</feature>
<dbReference type="PANTHER" id="PTHR30028">
    <property type="entry name" value="UPF0014 INNER MEMBRANE PROTEIN YBBM-RELATED"/>
    <property type="match status" value="1"/>
</dbReference>
<evidence type="ECO:0000313" key="7">
    <source>
        <dbReference type="EMBL" id="KZN47252.1"/>
    </source>
</evidence>
<feature type="transmembrane region" description="Helical" evidence="6">
    <location>
        <begin position="37"/>
        <end position="58"/>
    </location>
</feature>
<evidence type="ECO:0000256" key="1">
    <source>
        <dbReference type="ARBA" id="ARBA00004141"/>
    </source>
</evidence>
<accession>A0A167C581</accession>
<keyword evidence="5 6" id="KW-0472">Membrane</keyword>
<evidence type="ECO:0000256" key="3">
    <source>
        <dbReference type="ARBA" id="ARBA00022692"/>
    </source>
</evidence>
<keyword evidence="4 6" id="KW-1133">Transmembrane helix</keyword>
<dbReference type="GO" id="GO:0005886">
    <property type="term" value="C:plasma membrane"/>
    <property type="evidence" value="ECO:0007669"/>
    <property type="project" value="TreeGrafter"/>
</dbReference>
<reference evidence="7 8" key="1">
    <citation type="submission" date="2013-07" db="EMBL/GenBank/DDBJ databases">
        <title>Comparative Genomic and Metabolomic Analysis of Twelve Strains of Pseudoalteromonas luteoviolacea.</title>
        <authorList>
            <person name="Vynne N.G."/>
            <person name="Mansson M."/>
            <person name="Gram L."/>
        </authorList>
    </citation>
    <scope>NUCLEOTIDE SEQUENCE [LARGE SCALE GENOMIC DNA]</scope>
    <source>
        <strain evidence="7 8">NCIMB 1942</strain>
    </source>
</reference>
<dbReference type="RefSeq" id="WP_063377110.1">
    <property type="nucleotide sequence ID" value="NZ_AUXT01000157.1"/>
</dbReference>